<keyword evidence="4" id="KW-0029">Amino-acid transport</keyword>
<feature type="transmembrane region" description="Helical" evidence="7">
    <location>
        <begin position="402"/>
        <end position="423"/>
    </location>
</feature>
<reference evidence="9 10" key="1">
    <citation type="journal article" date="2011" name="Science">
        <title>The Selaginella genome identifies genetic changes associated with the evolution of vascular plants.</title>
        <authorList>
            <person name="Banks J.A."/>
            <person name="Nishiyama T."/>
            <person name="Hasebe M."/>
            <person name="Bowman J.L."/>
            <person name="Gribskov M."/>
            <person name="dePamphilis C."/>
            <person name="Albert V.A."/>
            <person name="Aono N."/>
            <person name="Aoyama T."/>
            <person name="Ambrose B.A."/>
            <person name="Ashton N.W."/>
            <person name="Axtell M.J."/>
            <person name="Barker E."/>
            <person name="Barker M.S."/>
            <person name="Bennetzen J.L."/>
            <person name="Bonawitz N.D."/>
            <person name="Chapple C."/>
            <person name="Cheng C."/>
            <person name="Correa L.G."/>
            <person name="Dacre M."/>
            <person name="DeBarry J."/>
            <person name="Dreyer I."/>
            <person name="Elias M."/>
            <person name="Engstrom E.M."/>
            <person name="Estelle M."/>
            <person name="Feng L."/>
            <person name="Finet C."/>
            <person name="Floyd S.K."/>
            <person name="Frommer W.B."/>
            <person name="Fujita T."/>
            <person name="Gramzow L."/>
            <person name="Gutensohn M."/>
            <person name="Harholt J."/>
            <person name="Hattori M."/>
            <person name="Heyl A."/>
            <person name="Hirai T."/>
            <person name="Hiwatashi Y."/>
            <person name="Ishikawa M."/>
            <person name="Iwata M."/>
            <person name="Karol K.G."/>
            <person name="Koehler B."/>
            <person name="Kolukisaoglu U."/>
            <person name="Kubo M."/>
            <person name="Kurata T."/>
            <person name="Lalonde S."/>
            <person name="Li K."/>
            <person name="Li Y."/>
            <person name="Litt A."/>
            <person name="Lyons E."/>
            <person name="Manning G."/>
            <person name="Maruyama T."/>
            <person name="Michael T.P."/>
            <person name="Mikami K."/>
            <person name="Miyazaki S."/>
            <person name="Morinaga S."/>
            <person name="Murata T."/>
            <person name="Mueller-Roeber B."/>
            <person name="Nelson D.R."/>
            <person name="Obara M."/>
            <person name="Oguri Y."/>
            <person name="Olmstead R.G."/>
            <person name="Onodera N."/>
            <person name="Petersen B.L."/>
            <person name="Pils B."/>
            <person name="Prigge M."/>
            <person name="Rensing S.A."/>
            <person name="Riano-Pachon D.M."/>
            <person name="Roberts A.W."/>
            <person name="Sato Y."/>
            <person name="Scheller H.V."/>
            <person name="Schulz B."/>
            <person name="Schulz C."/>
            <person name="Shakirov E.V."/>
            <person name="Shibagaki N."/>
            <person name="Shinohara N."/>
            <person name="Shippen D.E."/>
            <person name="Soerensen I."/>
            <person name="Sotooka R."/>
            <person name="Sugimoto N."/>
            <person name="Sugita M."/>
            <person name="Sumikawa N."/>
            <person name="Tanurdzic M."/>
            <person name="Theissen G."/>
            <person name="Ulvskov P."/>
            <person name="Wakazuki S."/>
            <person name="Weng J.K."/>
            <person name="Willats W.W."/>
            <person name="Wipf D."/>
            <person name="Wolf P.G."/>
            <person name="Yang L."/>
            <person name="Zimmer A.D."/>
            <person name="Zhu Q."/>
            <person name="Mitros T."/>
            <person name="Hellsten U."/>
            <person name="Loque D."/>
            <person name="Otillar R."/>
            <person name="Salamov A."/>
            <person name="Schmutz J."/>
            <person name="Shapiro H."/>
            <person name="Lindquist E."/>
            <person name="Lucas S."/>
            <person name="Rokhsar D."/>
            <person name="Grigoriev I.V."/>
        </authorList>
    </citation>
    <scope>NUCLEOTIDE SEQUENCE [LARGE SCALE GENOMIC DNA]</scope>
</reference>
<feature type="transmembrane region" description="Helical" evidence="7">
    <location>
        <begin position="336"/>
        <end position="360"/>
    </location>
</feature>
<dbReference type="HOGENOM" id="CLU_027994_2_0_1"/>
<evidence type="ECO:0000313" key="10">
    <source>
        <dbReference type="Proteomes" id="UP000001514"/>
    </source>
</evidence>
<feature type="transmembrane region" description="Helical" evidence="7">
    <location>
        <begin position="218"/>
        <end position="238"/>
    </location>
</feature>
<feature type="transmembrane region" description="Helical" evidence="7">
    <location>
        <begin position="290"/>
        <end position="312"/>
    </location>
</feature>
<keyword evidence="10" id="KW-1185">Reference proteome</keyword>
<dbReference type="EMBL" id="GL377652">
    <property type="protein sequence ID" value="EFJ10674.1"/>
    <property type="molecule type" value="Genomic_DNA"/>
</dbReference>
<evidence type="ECO:0000256" key="5">
    <source>
        <dbReference type="ARBA" id="ARBA00022989"/>
    </source>
</evidence>
<evidence type="ECO:0000259" key="8">
    <source>
        <dbReference type="Pfam" id="PF01490"/>
    </source>
</evidence>
<evidence type="ECO:0000256" key="6">
    <source>
        <dbReference type="ARBA" id="ARBA00023136"/>
    </source>
</evidence>
<dbReference type="GO" id="GO:0003333">
    <property type="term" value="P:amino acid transmembrane transport"/>
    <property type="evidence" value="ECO:0000318"/>
    <property type="project" value="GO_Central"/>
</dbReference>
<feature type="transmembrane region" description="Helical" evidence="7">
    <location>
        <begin position="443"/>
        <end position="466"/>
    </location>
</feature>
<keyword evidence="3 7" id="KW-0812">Transmembrane</keyword>
<dbReference type="Gramene" id="EFJ10674">
    <property type="protein sequence ID" value="EFJ10674"/>
    <property type="gene ID" value="SELMODRAFT_127494"/>
</dbReference>
<feature type="transmembrane region" description="Helical" evidence="7">
    <location>
        <begin position="194"/>
        <end position="212"/>
    </location>
</feature>
<dbReference type="InParanoid" id="D8SYB9"/>
<dbReference type="GO" id="GO:0016020">
    <property type="term" value="C:membrane"/>
    <property type="evidence" value="ECO:0000318"/>
    <property type="project" value="GO_Central"/>
</dbReference>
<evidence type="ECO:0000313" key="9">
    <source>
        <dbReference type="EMBL" id="EFJ10674.1"/>
    </source>
</evidence>
<dbReference type="KEGG" id="smo:SELMODRAFT_127494"/>
<proteinExistence type="predicted"/>
<name>D8SYB9_SELML</name>
<dbReference type="OrthoDB" id="40134at2759"/>
<keyword evidence="5 7" id="KW-1133">Transmembrane helix</keyword>
<dbReference type="AlphaFoldDB" id="D8SYB9"/>
<dbReference type="PANTHER" id="PTHR48017">
    <property type="entry name" value="OS05G0424000 PROTEIN-RELATED"/>
    <property type="match status" value="1"/>
</dbReference>
<dbReference type="STRING" id="88036.D8SYB9"/>
<evidence type="ECO:0000256" key="3">
    <source>
        <dbReference type="ARBA" id="ARBA00022692"/>
    </source>
</evidence>
<dbReference type="InterPro" id="IPR013057">
    <property type="entry name" value="AA_transpt_TM"/>
</dbReference>
<dbReference type="GO" id="GO:0015171">
    <property type="term" value="F:amino acid transmembrane transporter activity"/>
    <property type="evidence" value="ECO:0000318"/>
    <property type="project" value="GO_Central"/>
</dbReference>
<feature type="transmembrane region" description="Helical" evidence="7">
    <location>
        <begin position="161"/>
        <end position="187"/>
    </location>
</feature>
<keyword evidence="2" id="KW-0813">Transport</keyword>
<accession>D8SYB9</accession>
<dbReference type="eggNOG" id="KOG1303">
    <property type="taxonomic scope" value="Eukaryota"/>
</dbReference>
<evidence type="ECO:0000256" key="4">
    <source>
        <dbReference type="ARBA" id="ARBA00022970"/>
    </source>
</evidence>
<dbReference type="Pfam" id="PF01490">
    <property type="entry name" value="Aa_trans"/>
    <property type="match status" value="1"/>
</dbReference>
<comment type="subcellular location">
    <subcellularLocation>
        <location evidence="1">Membrane</location>
    </subcellularLocation>
</comment>
<evidence type="ECO:0000256" key="2">
    <source>
        <dbReference type="ARBA" id="ARBA00022448"/>
    </source>
</evidence>
<dbReference type="Proteomes" id="UP000001514">
    <property type="component" value="Unassembled WGS sequence"/>
</dbReference>
<keyword evidence="6 7" id="KW-0472">Membrane</keyword>
<feature type="transmembrane region" description="Helical" evidence="7">
    <location>
        <begin position="96"/>
        <end position="117"/>
    </location>
</feature>
<gene>
    <name evidence="9" type="ORF">SELMODRAFT_127494</name>
</gene>
<sequence>MSKGTSSITYPVGGEIEFVCASQSHQRRPSATRISNVSLEDITSTLLKTEQVAAEWLQLVAKVFWKGGSTFDAWLNASSAQIAQVLLTFPYSFAQMGLASGMAFMLLYGLLGCWSSYTMTCLYADYRKLKEMQNVTFEHHTIQWYEVLDGLLGPWWKAAGLIFNGALLFCTATIQLIACGSTVYYIGDDLDKRSWTLIFGACCSLSILIPTAHNYRMWSFAGIIMTTYTAWYLALASLSIKREPSVTHHGPVSTEEYFTGATNFLYAFGGHAVTIEIMDAMWEPKKFKSVYVYAIAYVLLILLIPSAVTVYLRFGDKMLINPNAFAVLPKTKFRDAAVILMVIHQFIEFGLLAIPIYIIWEKFLGVHHKQCYIMKVIARVPVILGIWFVALMIPFFGPINSIVGSFLTSSSIYILPCAAHITYYGMRASRSGSAEPHSWIGAYYLNLGTIAWVLIVGVGFGAWASIQNMKKEIDTFGLFAKCYQCDQEP</sequence>
<evidence type="ECO:0000256" key="1">
    <source>
        <dbReference type="ARBA" id="ARBA00004370"/>
    </source>
</evidence>
<organism evidence="10">
    <name type="scientific">Selaginella moellendorffii</name>
    <name type="common">Spikemoss</name>
    <dbReference type="NCBI Taxonomy" id="88036"/>
    <lineage>
        <taxon>Eukaryota</taxon>
        <taxon>Viridiplantae</taxon>
        <taxon>Streptophyta</taxon>
        <taxon>Embryophyta</taxon>
        <taxon>Tracheophyta</taxon>
        <taxon>Lycopodiopsida</taxon>
        <taxon>Selaginellales</taxon>
        <taxon>Selaginellaceae</taxon>
        <taxon>Selaginella</taxon>
    </lineage>
</organism>
<feature type="transmembrane region" description="Helical" evidence="7">
    <location>
        <begin position="372"/>
        <end position="396"/>
    </location>
</feature>
<protein>
    <recommendedName>
        <fullName evidence="8">Amino acid transporter transmembrane domain-containing protein</fullName>
    </recommendedName>
</protein>
<feature type="domain" description="Amino acid transporter transmembrane" evidence="8">
    <location>
        <begin position="67"/>
        <end position="455"/>
    </location>
</feature>
<evidence type="ECO:0000256" key="7">
    <source>
        <dbReference type="SAM" id="Phobius"/>
    </source>
</evidence>